<dbReference type="CDD" id="cd04301">
    <property type="entry name" value="NAT_SF"/>
    <property type="match status" value="1"/>
</dbReference>
<evidence type="ECO:0000313" key="2">
    <source>
        <dbReference type="EMBL" id="PMN94263.1"/>
    </source>
</evidence>
<dbReference type="InterPro" id="IPR000182">
    <property type="entry name" value="GNAT_dom"/>
</dbReference>
<dbReference type="Gene3D" id="3.40.630.30">
    <property type="match status" value="1"/>
</dbReference>
<evidence type="ECO:0000259" key="1">
    <source>
        <dbReference type="PROSITE" id="PS51186"/>
    </source>
</evidence>
<dbReference type="InterPro" id="IPR016181">
    <property type="entry name" value="Acyl_CoA_acyltransferase"/>
</dbReference>
<dbReference type="Pfam" id="PF13673">
    <property type="entry name" value="Acetyltransf_10"/>
    <property type="match status" value="1"/>
</dbReference>
<sequence>MDIQKITTSDLEAITDLVLAVSEIDVMPLLTPQGQEEYKARVLPDLATTLDEERFITIKAVSDHQLLGFAALRDGDYLTHLFVSHASQGMGLGNQMLAYLLNSTDSKEISLRSSINAVGFYQRHGFEATGEESAFNGIRFVPMSLVRN</sequence>
<protein>
    <submittedName>
        <fullName evidence="2">GNAT family N-acetyltransferase</fullName>
    </submittedName>
</protein>
<keyword evidence="2" id="KW-0808">Transferase</keyword>
<dbReference type="PANTHER" id="PTHR43451:SF1">
    <property type="entry name" value="ACETYLTRANSFERASE"/>
    <property type="match status" value="1"/>
</dbReference>
<dbReference type="GO" id="GO:0016747">
    <property type="term" value="F:acyltransferase activity, transferring groups other than amino-acyl groups"/>
    <property type="evidence" value="ECO:0007669"/>
    <property type="project" value="InterPro"/>
</dbReference>
<dbReference type="RefSeq" id="WP_102390227.1">
    <property type="nucleotide sequence ID" value="NZ_MDAL01000008.1"/>
</dbReference>
<comment type="caution">
    <text evidence="2">The sequence shown here is derived from an EMBL/GenBank/DDBJ whole genome shotgun (WGS) entry which is preliminary data.</text>
</comment>
<name>A0A2N7LFM9_9GAMM</name>
<dbReference type="InterPro" id="IPR052564">
    <property type="entry name" value="N-acetyltrans/Recomb-assoc"/>
</dbReference>
<dbReference type="PROSITE" id="PS51186">
    <property type="entry name" value="GNAT"/>
    <property type="match status" value="1"/>
</dbReference>
<gene>
    <name evidence="2" type="ORF">BCT23_10465</name>
</gene>
<dbReference type="SUPFAM" id="SSF55729">
    <property type="entry name" value="Acyl-CoA N-acyltransferases (Nat)"/>
    <property type="match status" value="1"/>
</dbReference>
<evidence type="ECO:0000313" key="3">
    <source>
        <dbReference type="Proteomes" id="UP000235387"/>
    </source>
</evidence>
<dbReference type="PANTHER" id="PTHR43451">
    <property type="entry name" value="ACETYLTRANSFERASE (GNAT) FAMILY PROTEIN"/>
    <property type="match status" value="1"/>
</dbReference>
<organism evidence="2 3">
    <name type="scientific">Enterovibrio norvegicus</name>
    <dbReference type="NCBI Taxonomy" id="188144"/>
    <lineage>
        <taxon>Bacteria</taxon>
        <taxon>Pseudomonadati</taxon>
        <taxon>Pseudomonadota</taxon>
        <taxon>Gammaproteobacteria</taxon>
        <taxon>Vibrionales</taxon>
        <taxon>Vibrionaceae</taxon>
        <taxon>Enterovibrio</taxon>
    </lineage>
</organism>
<proteinExistence type="predicted"/>
<dbReference type="AlphaFoldDB" id="A0A2N7LFM9"/>
<dbReference type="Proteomes" id="UP000235387">
    <property type="component" value="Unassembled WGS sequence"/>
</dbReference>
<feature type="domain" description="N-acetyltransferase" evidence="1">
    <location>
        <begin position="1"/>
        <end position="148"/>
    </location>
</feature>
<reference evidence="3" key="1">
    <citation type="submission" date="2016-07" db="EMBL/GenBank/DDBJ databases">
        <title>Nontailed viruses are major unrecognized killers of bacteria in the ocean.</title>
        <authorList>
            <person name="Kauffman K."/>
            <person name="Hussain F."/>
            <person name="Yang J."/>
            <person name="Arevalo P."/>
            <person name="Brown J."/>
            <person name="Cutler M."/>
            <person name="Kelly L."/>
            <person name="Polz M.F."/>
        </authorList>
    </citation>
    <scope>NUCLEOTIDE SEQUENCE [LARGE SCALE GENOMIC DNA]</scope>
    <source>
        <strain evidence="3">10N.261.45.A10</strain>
    </source>
</reference>
<accession>A0A2N7LFM9</accession>
<dbReference type="EMBL" id="MDAL01000008">
    <property type="protein sequence ID" value="PMN94263.1"/>
    <property type="molecule type" value="Genomic_DNA"/>
</dbReference>